<dbReference type="EMBL" id="CM055096">
    <property type="protein sequence ID" value="KAJ7556633.1"/>
    <property type="molecule type" value="Genomic_DNA"/>
</dbReference>
<evidence type="ECO:0000313" key="1">
    <source>
        <dbReference type="EMBL" id="KAJ7556633.1"/>
    </source>
</evidence>
<accession>A0ACC2DQP7</accession>
<sequence length="958" mass="105562">MDCTGCAAGLLSVSGAIDAIRSRSPGRCPSERSEKFLRNKRKFSADPPPSPQLKGSCSGVSDSGSSGMTEITGTGVMDCRSFESTKDGSGTLESAPKEDSIGKASSSCRTDASDLQPPSWSQYSHGRIEQEGESIIDDESQQKLNVDDLASVAISGRRKREYVVEYNIPNGWDDHTESELEELLMKSLDSIYKEAASKIMSIGYSAEKTLRSLLKNGRLYGSKDAISNVVENAIAVMSMIDQDSDGNSCGFSSLRDVQSFSLKEVLAVLKAARPSLTNGDAMWCLLVSDMNLAHACAIEQAPLLSLQRKEPQSSQYCAYPQQSTPTPSTPIHLQSGTSDSSCIEESNPAQLQLGLASSVSPLSSLASSQPMALIGAGSEVEQQVHPTSRNLSALKSASNIPYSNSSLHSDDLEDDCVLTMAQPYQKPSVASLMPETVKLAANYGADIDSWKESMVSVVEVEPVLRLSASLDVDPPHERPAMRISVCETVESNADRGKGLQSLSNGSKLACSISSSVLPELHTEVSSDIQASQLPGVCSLQKEYEDDATSVSAAATELSLSLSPIACDPVKLGEGPSANNEEARATECKVNESTSISSIFQKRASERQDRALRMLLQRIRDLETQLRERTEWAQEKVVQAARRLSKDLTELKTLRAEREEALRLNKEKQALEESTMKKLSEMENALRKARGEVDQANAAICRLKTENAEVRAEMEAAKLNAAESVATCEEVVKREKKSVKKAQAWEKQKAKLQEELSAERRKIVQLQQQFAQGKEHQQQAEVRWRQEEKAKEEAVLRAEFEKRSREQAEAAAKKREETIRRKAEANSQRHRDDIERLERELSQLRFASEPLPLTSEWHSSLTSTPPSMDSYSLHGLKEMNARLLQELADLQDLSRRDVRRDRECVMCMSEEMAVVFLPCAHQVVCVQCNDLHEKQGMTDCPSCRTPIQRRIRVFGVSSK</sequence>
<proteinExistence type="predicted"/>
<gene>
    <name evidence="1" type="ORF">O6H91_05G091100</name>
</gene>
<comment type="caution">
    <text evidence="1">The sequence shown here is derived from an EMBL/GenBank/DDBJ whole genome shotgun (WGS) entry which is preliminary data.</text>
</comment>
<organism evidence="1 2">
    <name type="scientific">Diphasiastrum complanatum</name>
    <name type="common">Issler's clubmoss</name>
    <name type="synonym">Lycopodium complanatum</name>
    <dbReference type="NCBI Taxonomy" id="34168"/>
    <lineage>
        <taxon>Eukaryota</taxon>
        <taxon>Viridiplantae</taxon>
        <taxon>Streptophyta</taxon>
        <taxon>Embryophyta</taxon>
        <taxon>Tracheophyta</taxon>
        <taxon>Lycopodiopsida</taxon>
        <taxon>Lycopodiales</taxon>
        <taxon>Lycopodiaceae</taxon>
        <taxon>Lycopodioideae</taxon>
        <taxon>Diphasiastrum</taxon>
    </lineage>
</organism>
<keyword evidence="2" id="KW-1185">Reference proteome</keyword>
<reference evidence="2" key="1">
    <citation type="journal article" date="2024" name="Proc. Natl. Acad. Sci. U.S.A.">
        <title>Extraordinary preservation of gene collinearity over three hundred million years revealed in homosporous lycophytes.</title>
        <authorList>
            <person name="Li C."/>
            <person name="Wickell D."/>
            <person name="Kuo L.Y."/>
            <person name="Chen X."/>
            <person name="Nie B."/>
            <person name="Liao X."/>
            <person name="Peng D."/>
            <person name="Ji J."/>
            <person name="Jenkins J."/>
            <person name="Williams M."/>
            <person name="Shu S."/>
            <person name="Plott C."/>
            <person name="Barry K."/>
            <person name="Rajasekar S."/>
            <person name="Grimwood J."/>
            <person name="Han X."/>
            <person name="Sun S."/>
            <person name="Hou Z."/>
            <person name="He W."/>
            <person name="Dai G."/>
            <person name="Sun C."/>
            <person name="Schmutz J."/>
            <person name="Leebens-Mack J.H."/>
            <person name="Li F.W."/>
            <person name="Wang L."/>
        </authorList>
    </citation>
    <scope>NUCLEOTIDE SEQUENCE [LARGE SCALE GENOMIC DNA]</scope>
    <source>
        <strain evidence="2">cv. PW_Plant_1</strain>
    </source>
</reference>
<dbReference type="Proteomes" id="UP001162992">
    <property type="component" value="Chromosome 5"/>
</dbReference>
<protein>
    <submittedName>
        <fullName evidence="1">Uncharacterized protein</fullName>
    </submittedName>
</protein>
<name>A0ACC2DQP7_DIPCM</name>
<evidence type="ECO:0000313" key="2">
    <source>
        <dbReference type="Proteomes" id="UP001162992"/>
    </source>
</evidence>